<dbReference type="SUPFAM" id="SSF53098">
    <property type="entry name" value="Ribonuclease H-like"/>
    <property type="match status" value="1"/>
</dbReference>
<dbReference type="RefSeq" id="WP_163111118.1">
    <property type="nucleotide sequence ID" value="NZ_JAAAWP010000003.1"/>
</dbReference>
<evidence type="ECO:0000259" key="10">
    <source>
        <dbReference type="SMART" id="SM00990"/>
    </source>
</evidence>
<dbReference type="NCBIfam" id="TIGR00573">
    <property type="entry name" value="dnaq"/>
    <property type="match status" value="1"/>
</dbReference>
<name>A0A6L9MSP9_9ALTE</name>
<evidence type="ECO:0000313" key="11">
    <source>
        <dbReference type="EMBL" id="NDW21239.1"/>
    </source>
</evidence>
<dbReference type="InterPro" id="IPR013520">
    <property type="entry name" value="Ribonucl_H"/>
</dbReference>
<feature type="domain" description="Exonuclease" evidence="9">
    <location>
        <begin position="547"/>
        <end position="712"/>
    </location>
</feature>
<gene>
    <name evidence="11" type="ORF">GTW09_06885</name>
</gene>
<dbReference type="PANTHER" id="PTHR30231:SF41">
    <property type="entry name" value="DNA POLYMERASE III SUBUNIT EPSILON"/>
    <property type="match status" value="1"/>
</dbReference>
<dbReference type="InterPro" id="IPR014883">
    <property type="entry name" value="VRR_NUC"/>
</dbReference>
<dbReference type="GO" id="GO:0005829">
    <property type="term" value="C:cytosol"/>
    <property type="evidence" value="ECO:0007669"/>
    <property type="project" value="TreeGrafter"/>
</dbReference>
<dbReference type="InterPro" id="IPR036397">
    <property type="entry name" value="RNaseH_sf"/>
</dbReference>
<keyword evidence="4" id="KW-0378">Hydrolase</keyword>
<comment type="function">
    <text evidence="6">DNA polymerase III is a complex, multichain enzyme responsible for most of the replicative synthesis in bacteria. The epsilon subunit contain the editing function and is a proofreading 3'-5' exonuclease.</text>
</comment>
<evidence type="ECO:0000313" key="12">
    <source>
        <dbReference type="Proteomes" id="UP000478837"/>
    </source>
</evidence>
<evidence type="ECO:0000256" key="8">
    <source>
        <dbReference type="ARBA" id="ARBA00049244"/>
    </source>
</evidence>
<evidence type="ECO:0000256" key="3">
    <source>
        <dbReference type="ARBA" id="ARBA00022722"/>
    </source>
</evidence>
<evidence type="ECO:0000259" key="9">
    <source>
        <dbReference type="SMART" id="SM00479"/>
    </source>
</evidence>
<comment type="caution">
    <text evidence="11">The sequence shown here is derived from an EMBL/GenBank/DDBJ whole genome shotgun (WGS) entry which is preliminary data.</text>
</comment>
<evidence type="ECO:0000256" key="6">
    <source>
        <dbReference type="ARBA" id="ARBA00025483"/>
    </source>
</evidence>
<keyword evidence="3" id="KW-0540">Nuclease</keyword>
<accession>A0A6L9MSP9</accession>
<dbReference type="SMART" id="SM00990">
    <property type="entry name" value="VRR_NUC"/>
    <property type="match status" value="1"/>
</dbReference>
<dbReference type="EC" id="2.7.7.7" evidence="2"/>
<dbReference type="GO" id="GO:0003677">
    <property type="term" value="F:DNA binding"/>
    <property type="evidence" value="ECO:0007669"/>
    <property type="project" value="InterPro"/>
</dbReference>
<dbReference type="InterPro" id="IPR006054">
    <property type="entry name" value="DnaQ"/>
</dbReference>
<dbReference type="FunFam" id="3.30.420.10:FF:000045">
    <property type="entry name" value="3'-5' exonuclease DinG"/>
    <property type="match status" value="1"/>
</dbReference>
<dbReference type="CDD" id="cd06127">
    <property type="entry name" value="DEDDh"/>
    <property type="match status" value="1"/>
</dbReference>
<dbReference type="GO" id="GO:0003887">
    <property type="term" value="F:DNA-directed DNA polymerase activity"/>
    <property type="evidence" value="ECO:0007669"/>
    <property type="project" value="UniProtKB-EC"/>
</dbReference>
<sequence>MRKDLPPRYYLTHFHEFLRFFEGASATLLSDSAAKFIHRFKALNEDEQCIIVRAANRKYAIIDRTQFNYAEINSPQAYIDALTEDGWFGDITHASLNDISGVLTKDAIITLLAEYGSTQGLASLTKPKLVTLLDNEIRANGWPSRFSIDSNSIENYLVCLFDDSLRFLLFLYFGNTKSRLNQFSMRDLGVMRTRSDSVTDVARFETKADTEAAWFYANHYTQLGYYDREALFALANEDFPTTEGVSAGFYRDQLLYALGLKLLDEDKQKGLHILGLAESDKAKEKWIRESYKVGNIDDVKVILESIIDNPQSDTLLAFAEDFYARKFNKKRTSSVTDMLRSASRELAIDVSQNQQVERGVLAHYARHGIKGWRTENRLWRSIFGLTFWSQLYEEDTLVTEFDRRPLSLKQNNFYAKFKTSIEGLLSSLDSKEKLLFHIQKMATTHYGKVNSLFIWSSRLLEPIEALLQYGELQSIQNVLRMMSRDFENLRDGFPDIMVYDNGLRFEEIKAPGDQLRRNQLVSIQRLQQAGFDVAVTTVNWVRDPEQPYVVVDIETTGGNNSYNRITEIGMVKLIAGEEVDRYQTLINPQRRIPANITRLTGISDDMVEGAPIFADVASEIAAFTEDSVFVAHNVNFDYGFIKQEFARLEQPFRRPKMCTVREMRRTYPGLPSYSLANLTKHFYISMERHHRALSDAKAAAELLKLAFEKDDRENAL</sequence>
<evidence type="ECO:0000256" key="4">
    <source>
        <dbReference type="ARBA" id="ARBA00022801"/>
    </source>
</evidence>
<keyword evidence="5" id="KW-0269">Exonuclease</keyword>
<proteinExistence type="predicted"/>
<evidence type="ECO:0000256" key="7">
    <source>
        <dbReference type="ARBA" id="ARBA00026073"/>
    </source>
</evidence>
<comment type="catalytic activity">
    <reaction evidence="8">
        <text>DNA(n) + a 2'-deoxyribonucleoside 5'-triphosphate = DNA(n+1) + diphosphate</text>
        <dbReference type="Rhea" id="RHEA:22508"/>
        <dbReference type="Rhea" id="RHEA-COMP:17339"/>
        <dbReference type="Rhea" id="RHEA-COMP:17340"/>
        <dbReference type="ChEBI" id="CHEBI:33019"/>
        <dbReference type="ChEBI" id="CHEBI:61560"/>
        <dbReference type="ChEBI" id="CHEBI:173112"/>
        <dbReference type="EC" id="2.7.7.7"/>
    </reaction>
</comment>
<dbReference type="Proteomes" id="UP000478837">
    <property type="component" value="Unassembled WGS sequence"/>
</dbReference>
<dbReference type="Gene3D" id="3.30.420.10">
    <property type="entry name" value="Ribonuclease H-like superfamily/Ribonuclease H"/>
    <property type="match status" value="1"/>
</dbReference>
<organism evidence="11 12">
    <name type="scientific">Alteromonas hispanica</name>
    <dbReference type="NCBI Taxonomy" id="315421"/>
    <lineage>
        <taxon>Bacteria</taxon>
        <taxon>Pseudomonadati</taxon>
        <taxon>Pseudomonadota</taxon>
        <taxon>Gammaproteobacteria</taxon>
        <taxon>Alteromonadales</taxon>
        <taxon>Alteromonadaceae</taxon>
        <taxon>Alteromonas/Salinimonas group</taxon>
        <taxon>Alteromonas</taxon>
    </lineage>
</organism>
<dbReference type="Pfam" id="PF08774">
    <property type="entry name" value="VRR_NUC"/>
    <property type="match status" value="1"/>
</dbReference>
<dbReference type="GO" id="GO:0008408">
    <property type="term" value="F:3'-5' exonuclease activity"/>
    <property type="evidence" value="ECO:0007669"/>
    <property type="project" value="TreeGrafter"/>
</dbReference>
<dbReference type="InterPro" id="IPR011856">
    <property type="entry name" value="tRNA_endonuc-like_dom_sf"/>
</dbReference>
<dbReference type="SMART" id="SM00479">
    <property type="entry name" value="EXOIII"/>
    <property type="match status" value="1"/>
</dbReference>
<dbReference type="Pfam" id="PF21315">
    <property type="entry name" value="FAN1_HTH"/>
    <property type="match status" value="1"/>
</dbReference>
<keyword evidence="12" id="KW-1185">Reference proteome</keyword>
<protein>
    <recommendedName>
        <fullName evidence="2">DNA-directed DNA polymerase</fullName>
        <ecNumber evidence="2">2.7.7.7</ecNumber>
    </recommendedName>
</protein>
<evidence type="ECO:0000256" key="2">
    <source>
        <dbReference type="ARBA" id="ARBA00012417"/>
    </source>
</evidence>
<dbReference type="GO" id="GO:0045004">
    <property type="term" value="P:DNA replication proofreading"/>
    <property type="evidence" value="ECO:0007669"/>
    <property type="project" value="TreeGrafter"/>
</dbReference>
<reference evidence="11 12" key="1">
    <citation type="submission" date="2020-01" db="EMBL/GenBank/DDBJ databases">
        <title>Genomes of bacteria type strains.</title>
        <authorList>
            <person name="Chen J."/>
            <person name="Zhu S."/>
            <person name="Yang J."/>
        </authorList>
    </citation>
    <scope>NUCLEOTIDE SEQUENCE [LARGE SCALE GENOMIC DNA]</scope>
    <source>
        <strain evidence="11 12">LMG 22958</strain>
    </source>
</reference>
<dbReference type="Pfam" id="PF00929">
    <property type="entry name" value="RNase_T"/>
    <property type="match status" value="1"/>
</dbReference>
<dbReference type="PANTHER" id="PTHR30231">
    <property type="entry name" value="DNA POLYMERASE III SUBUNIT EPSILON"/>
    <property type="match status" value="1"/>
</dbReference>
<comment type="cofactor">
    <cofactor evidence="1">
        <name>Mg(2+)</name>
        <dbReference type="ChEBI" id="CHEBI:18420"/>
    </cofactor>
</comment>
<comment type="subunit">
    <text evidence="7">DNA polymerase III contains a core (composed of alpha, epsilon and theta chains) that associates with a tau subunit. This core dimerizes to form the POLIII' complex. PolIII' associates with the gamma complex (composed of gamma, delta, delta', psi and chi chains) and with the beta chain to form the complete DNA polymerase III complex.</text>
</comment>
<dbReference type="InterPro" id="IPR012337">
    <property type="entry name" value="RNaseH-like_sf"/>
</dbReference>
<dbReference type="EMBL" id="JAAAWP010000003">
    <property type="protein sequence ID" value="NDW21239.1"/>
    <property type="molecule type" value="Genomic_DNA"/>
</dbReference>
<dbReference type="AlphaFoldDB" id="A0A6L9MSP9"/>
<dbReference type="InterPro" id="IPR049125">
    <property type="entry name" value="FAN1-like_WH"/>
</dbReference>
<evidence type="ECO:0000256" key="5">
    <source>
        <dbReference type="ARBA" id="ARBA00022839"/>
    </source>
</evidence>
<evidence type="ECO:0000256" key="1">
    <source>
        <dbReference type="ARBA" id="ARBA00001946"/>
    </source>
</evidence>
<dbReference type="Gene3D" id="3.40.1350.10">
    <property type="match status" value="1"/>
</dbReference>
<feature type="domain" description="VRR-NUC" evidence="10">
    <location>
        <begin position="443"/>
        <end position="540"/>
    </location>
</feature>